<dbReference type="PROSITE" id="PS50042">
    <property type="entry name" value="CNMP_BINDING_3"/>
    <property type="match status" value="1"/>
</dbReference>
<feature type="transmembrane region" description="Helical" evidence="1">
    <location>
        <begin position="21"/>
        <end position="52"/>
    </location>
</feature>
<dbReference type="Gene3D" id="2.60.120.10">
    <property type="entry name" value="Jelly Rolls"/>
    <property type="match status" value="1"/>
</dbReference>
<evidence type="ECO:0000256" key="1">
    <source>
        <dbReference type="SAM" id="Phobius"/>
    </source>
</evidence>
<keyword evidence="1" id="KW-1133">Transmembrane helix</keyword>
<gene>
    <name evidence="3" type="ORF">SAMN02745157_2325</name>
</gene>
<dbReference type="STRING" id="1122133.SAMN02745157_2325"/>
<feature type="domain" description="Cyclic nucleotide-binding" evidence="2">
    <location>
        <begin position="98"/>
        <end position="193"/>
    </location>
</feature>
<keyword evidence="1" id="KW-0472">Membrane</keyword>
<dbReference type="EMBL" id="FQUP01000002">
    <property type="protein sequence ID" value="SHF53168.1"/>
    <property type="molecule type" value="Genomic_DNA"/>
</dbReference>
<dbReference type="RefSeq" id="WP_073053034.1">
    <property type="nucleotide sequence ID" value="NZ_FQUP01000002.1"/>
</dbReference>
<dbReference type="Proteomes" id="UP000184485">
    <property type="component" value="Unassembled WGS sequence"/>
</dbReference>
<organism evidence="3 4">
    <name type="scientific">Kaistia soli DSM 19436</name>
    <dbReference type="NCBI Taxonomy" id="1122133"/>
    <lineage>
        <taxon>Bacteria</taxon>
        <taxon>Pseudomonadati</taxon>
        <taxon>Pseudomonadota</taxon>
        <taxon>Alphaproteobacteria</taxon>
        <taxon>Hyphomicrobiales</taxon>
        <taxon>Kaistiaceae</taxon>
        <taxon>Kaistia</taxon>
    </lineage>
</organism>
<dbReference type="OrthoDB" id="5290098at2"/>
<reference evidence="3 4" key="1">
    <citation type="submission" date="2016-11" db="EMBL/GenBank/DDBJ databases">
        <authorList>
            <person name="Jaros S."/>
            <person name="Januszkiewicz K."/>
            <person name="Wedrychowicz H."/>
        </authorList>
    </citation>
    <scope>NUCLEOTIDE SEQUENCE [LARGE SCALE GENOMIC DNA]</scope>
    <source>
        <strain evidence="3 4">DSM 19436</strain>
    </source>
</reference>
<name>A0A1M5CEK4_9HYPH</name>
<proteinExistence type="predicted"/>
<dbReference type="InterPro" id="IPR014710">
    <property type="entry name" value="RmlC-like_jellyroll"/>
</dbReference>
<dbReference type="Pfam" id="PF00027">
    <property type="entry name" value="cNMP_binding"/>
    <property type="match status" value="1"/>
</dbReference>
<dbReference type="SMART" id="SM00100">
    <property type="entry name" value="cNMP"/>
    <property type="match status" value="1"/>
</dbReference>
<keyword evidence="1" id="KW-0812">Transmembrane</keyword>
<evidence type="ECO:0000313" key="3">
    <source>
        <dbReference type="EMBL" id="SHF53168.1"/>
    </source>
</evidence>
<dbReference type="InterPro" id="IPR018490">
    <property type="entry name" value="cNMP-bd_dom_sf"/>
</dbReference>
<dbReference type="CDD" id="cd00038">
    <property type="entry name" value="CAP_ED"/>
    <property type="match status" value="1"/>
</dbReference>
<keyword evidence="4" id="KW-1185">Reference proteome</keyword>
<sequence length="228" mass="24548">MLDILSLFFGNRIDIPGHIGFLLMAVSLFLTNILWLRVFLILSFAFLIVYFALTPTPLYTGIAWMSLFIAINLYRLKALLAARRIVDAVPGGALLRDSLADLDDEELSRLVEFGELVDLDDGSVLINTGEAVRAIYLVAAGKAQVELGGRIAARLGRGAFIGEVAFLADAPSTATIRAAGPLQVIALDTEQLRLAGQADPRISAGIYHAMGRALAKKLLAAGRQKTRA</sequence>
<protein>
    <submittedName>
        <fullName evidence="3">Cyclic nucleotide-binding domain-containing protein</fullName>
    </submittedName>
</protein>
<dbReference type="AlphaFoldDB" id="A0A1M5CEK4"/>
<evidence type="ECO:0000259" key="2">
    <source>
        <dbReference type="PROSITE" id="PS50042"/>
    </source>
</evidence>
<accession>A0A1M5CEK4</accession>
<dbReference type="InterPro" id="IPR000595">
    <property type="entry name" value="cNMP-bd_dom"/>
</dbReference>
<evidence type="ECO:0000313" key="4">
    <source>
        <dbReference type="Proteomes" id="UP000184485"/>
    </source>
</evidence>
<dbReference type="SUPFAM" id="SSF51206">
    <property type="entry name" value="cAMP-binding domain-like"/>
    <property type="match status" value="1"/>
</dbReference>